<dbReference type="AlphaFoldDB" id="A0A4Y7PNA8"/>
<name>A0A4Y7PNA8_9AGAM</name>
<accession>A0A4Y7PNA8</accession>
<gene>
    <name evidence="3" type="ORF">BD410DRAFT_794850</name>
</gene>
<dbReference type="EMBL" id="ML170232">
    <property type="protein sequence ID" value="TDL16933.1"/>
    <property type="molecule type" value="Genomic_DNA"/>
</dbReference>
<evidence type="ECO:0000256" key="1">
    <source>
        <dbReference type="SAM" id="MobiDB-lite"/>
    </source>
</evidence>
<proteinExistence type="predicted"/>
<dbReference type="VEuPathDB" id="FungiDB:BD410DRAFT_794850"/>
<feature type="region of interest" description="Disordered" evidence="1">
    <location>
        <begin position="1"/>
        <end position="29"/>
    </location>
</feature>
<evidence type="ECO:0000313" key="3">
    <source>
        <dbReference type="EMBL" id="TDL16933.1"/>
    </source>
</evidence>
<organism evidence="3 4">
    <name type="scientific">Rickenella mellea</name>
    <dbReference type="NCBI Taxonomy" id="50990"/>
    <lineage>
        <taxon>Eukaryota</taxon>
        <taxon>Fungi</taxon>
        <taxon>Dikarya</taxon>
        <taxon>Basidiomycota</taxon>
        <taxon>Agaricomycotina</taxon>
        <taxon>Agaricomycetes</taxon>
        <taxon>Hymenochaetales</taxon>
        <taxon>Rickenellaceae</taxon>
        <taxon>Rickenella</taxon>
    </lineage>
</organism>
<dbReference type="Proteomes" id="UP000294933">
    <property type="component" value="Unassembled WGS sequence"/>
</dbReference>
<dbReference type="SUPFAM" id="SSF57701">
    <property type="entry name" value="Zn2/Cys6 DNA-binding domain"/>
    <property type="match status" value="1"/>
</dbReference>
<reference evidence="3 4" key="1">
    <citation type="submission" date="2018-06" db="EMBL/GenBank/DDBJ databases">
        <title>A transcriptomic atlas of mushroom development highlights an independent origin of complex multicellularity.</title>
        <authorList>
            <consortium name="DOE Joint Genome Institute"/>
            <person name="Krizsan K."/>
            <person name="Almasi E."/>
            <person name="Merenyi Z."/>
            <person name="Sahu N."/>
            <person name="Viragh M."/>
            <person name="Koszo T."/>
            <person name="Mondo S."/>
            <person name="Kiss B."/>
            <person name="Balint B."/>
            <person name="Kues U."/>
            <person name="Barry K."/>
            <person name="Hegedus J.C."/>
            <person name="Henrissat B."/>
            <person name="Johnson J."/>
            <person name="Lipzen A."/>
            <person name="Ohm R."/>
            <person name="Nagy I."/>
            <person name="Pangilinan J."/>
            <person name="Yan J."/>
            <person name="Xiong Y."/>
            <person name="Grigoriev I.V."/>
            <person name="Hibbett D.S."/>
            <person name="Nagy L.G."/>
        </authorList>
    </citation>
    <scope>NUCLEOTIDE SEQUENCE [LARGE SCALE GENOMIC DNA]</scope>
    <source>
        <strain evidence="3 4">SZMC22713</strain>
    </source>
</reference>
<keyword evidence="4" id="KW-1185">Reference proteome</keyword>
<dbReference type="InterPro" id="IPR036864">
    <property type="entry name" value="Zn2-C6_fun-type_DNA-bd_sf"/>
</dbReference>
<evidence type="ECO:0000259" key="2">
    <source>
        <dbReference type="Pfam" id="PF00172"/>
    </source>
</evidence>
<feature type="non-terminal residue" evidence="3">
    <location>
        <position position="66"/>
    </location>
</feature>
<evidence type="ECO:0000313" key="4">
    <source>
        <dbReference type="Proteomes" id="UP000294933"/>
    </source>
</evidence>
<protein>
    <recommendedName>
        <fullName evidence="2">Zn(2)-C6 fungal-type domain-containing protein</fullName>
    </recommendedName>
</protein>
<dbReference type="GO" id="GO:0008270">
    <property type="term" value="F:zinc ion binding"/>
    <property type="evidence" value="ECO:0007669"/>
    <property type="project" value="InterPro"/>
</dbReference>
<sequence>MAAKKGGFKNLTDKDMANADGKVPPRQRSCTNCQDKHLKCDKHVNVLDKCTNCQKYNEQYCDVSPK</sequence>
<dbReference type="GO" id="GO:0000981">
    <property type="term" value="F:DNA-binding transcription factor activity, RNA polymerase II-specific"/>
    <property type="evidence" value="ECO:0007669"/>
    <property type="project" value="InterPro"/>
</dbReference>
<feature type="domain" description="Zn(2)-C6 fungal-type" evidence="2">
    <location>
        <begin position="28"/>
        <end position="62"/>
    </location>
</feature>
<dbReference type="InterPro" id="IPR001138">
    <property type="entry name" value="Zn2Cys6_DnaBD"/>
</dbReference>
<dbReference type="Pfam" id="PF00172">
    <property type="entry name" value="Zn_clus"/>
    <property type="match status" value="1"/>
</dbReference>